<proteinExistence type="predicted"/>
<protein>
    <submittedName>
        <fullName evidence="1">Uncharacterized protein</fullName>
    </submittedName>
</protein>
<dbReference type="EMBL" id="JAFBMS010000001">
    <property type="protein sequence ID" value="KAG9355232.1"/>
    <property type="molecule type" value="Genomic_DNA"/>
</dbReference>
<evidence type="ECO:0000313" key="2">
    <source>
        <dbReference type="Proteomes" id="UP000824540"/>
    </source>
</evidence>
<comment type="caution">
    <text evidence="1">The sequence shown here is derived from an EMBL/GenBank/DDBJ whole genome shotgun (WGS) entry which is preliminary data.</text>
</comment>
<gene>
    <name evidence="1" type="ORF">JZ751_000070</name>
</gene>
<keyword evidence="2" id="KW-1185">Reference proteome</keyword>
<dbReference type="AlphaFoldDB" id="A0A8T2PUS1"/>
<evidence type="ECO:0000313" key="1">
    <source>
        <dbReference type="EMBL" id="KAG9355232.1"/>
    </source>
</evidence>
<name>A0A8T2PUS1_9TELE</name>
<accession>A0A8T2PUS1</accession>
<organism evidence="1 2">
    <name type="scientific">Albula glossodonta</name>
    <name type="common">roundjaw bonefish</name>
    <dbReference type="NCBI Taxonomy" id="121402"/>
    <lineage>
        <taxon>Eukaryota</taxon>
        <taxon>Metazoa</taxon>
        <taxon>Chordata</taxon>
        <taxon>Craniata</taxon>
        <taxon>Vertebrata</taxon>
        <taxon>Euteleostomi</taxon>
        <taxon>Actinopterygii</taxon>
        <taxon>Neopterygii</taxon>
        <taxon>Teleostei</taxon>
        <taxon>Albuliformes</taxon>
        <taxon>Albulidae</taxon>
        <taxon>Albula</taxon>
    </lineage>
</organism>
<sequence length="71" mass="7869">MGSDPRQLPAHNCCYSRPLWNHPVSTPIRCGVCCVDRAVGWLECVCHLLLPGCSRPHQAWTRLCEEGSPAP</sequence>
<reference evidence="1" key="1">
    <citation type="thesis" date="2021" institute="BYU ScholarsArchive" country="Provo, UT, USA">
        <title>Applications of and Algorithms for Genome Assembly and Genomic Analyses with an Emphasis on Marine Teleosts.</title>
        <authorList>
            <person name="Pickett B.D."/>
        </authorList>
    </citation>
    <scope>NUCLEOTIDE SEQUENCE</scope>
    <source>
        <strain evidence="1">HI-2016</strain>
    </source>
</reference>
<dbReference type="Proteomes" id="UP000824540">
    <property type="component" value="Unassembled WGS sequence"/>
</dbReference>